<dbReference type="PANTHER" id="PTHR48061:SF48">
    <property type="entry name" value="OS01G0162500 PROTEIN"/>
    <property type="match status" value="1"/>
</dbReference>
<dbReference type="Pfam" id="PF00560">
    <property type="entry name" value="LRR_1"/>
    <property type="match status" value="3"/>
</dbReference>
<dbReference type="InterPro" id="IPR046956">
    <property type="entry name" value="RLP23-like"/>
</dbReference>
<evidence type="ECO:0000313" key="12">
    <source>
        <dbReference type="Proteomes" id="UP000324897"/>
    </source>
</evidence>
<accession>A0A5J9UDC4</accession>
<comment type="caution">
    <text evidence="11">The sequence shown here is derived from an EMBL/GenBank/DDBJ whole genome shotgun (WGS) entry which is preliminary data.</text>
</comment>
<feature type="non-terminal residue" evidence="11">
    <location>
        <position position="1"/>
    </location>
</feature>
<keyword evidence="4" id="KW-0732">Signal</keyword>
<organism evidence="11 12">
    <name type="scientific">Eragrostis curvula</name>
    <name type="common">weeping love grass</name>
    <dbReference type="NCBI Taxonomy" id="38414"/>
    <lineage>
        <taxon>Eukaryota</taxon>
        <taxon>Viridiplantae</taxon>
        <taxon>Streptophyta</taxon>
        <taxon>Embryophyta</taxon>
        <taxon>Tracheophyta</taxon>
        <taxon>Spermatophyta</taxon>
        <taxon>Magnoliopsida</taxon>
        <taxon>Liliopsida</taxon>
        <taxon>Poales</taxon>
        <taxon>Poaceae</taxon>
        <taxon>PACMAD clade</taxon>
        <taxon>Chloridoideae</taxon>
        <taxon>Eragrostideae</taxon>
        <taxon>Eragrostidinae</taxon>
        <taxon>Eragrostis</taxon>
    </lineage>
</organism>
<keyword evidence="6 9" id="KW-1133">Transmembrane helix</keyword>
<evidence type="ECO:0000313" key="11">
    <source>
        <dbReference type="EMBL" id="TVU21703.1"/>
    </source>
</evidence>
<proteinExistence type="predicted"/>
<dbReference type="Gene3D" id="3.80.10.10">
    <property type="entry name" value="Ribonuclease Inhibitor"/>
    <property type="match status" value="2"/>
</dbReference>
<dbReference type="InterPro" id="IPR001611">
    <property type="entry name" value="Leu-rich_rpt"/>
</dbReference>
<name>A0A5J9UDC4_9POAL</name>
<dbReference type="GO" id="GO:0016020">
    <property type="term" value="C:membrane"/>
    <property type="evidence" value="ECO:0007669"/>
    <property type="project" value="UniProtKB-SubCell"/>
</dbReference>
<evidence type="ECO:0000256" key="6">
    <source>
        <dbReference type="ARBA" id="ARBA00022989"/>
    </source>
</evidence>
<keyword evidence="12" id="KW-1185">Reference proteome</keyword>
<keyword evidence="2" id="KW-0433">Leucine-rich repeat</keyword>
<keyword evidence="5" id="KW-0677">Repeat</keyword>
<dbReference type="Pfam" id="PF08263">
    <property type="entry name" value="LRRNT_2"/>
    <property type="match status" value="1"/>
</dbReference>
<evidence type="ECO:0000256" key="8">
    <source>
        <dbReference type="ARBA" id="ARBA00023180"/>
    </source>
</evidence>
<keyword evidence="8" id="KW-0325">Glycoprotein</keyword>
<dbReference type="Gramene" id="TVU21703">
    <property type="protein sequence ID" value="TVU21703"/>
    <property type="gene ID" value="EJB05_31356"/>
</dbReference>
<keyword evidence="3 9" id="KW-0812">Transmembrane</keyword>
<feature type="domain" description="Leucine-rich repeat-containing N-terminal plant-type" evidence="10">
    <location>
        <begin position="51"/>
        <end position="91"/>
    </location>
</feature>
<keyword evidence="7 9" id="KW-0472">Membrane</keyword>
<protein>
    <recommendedName>
        <fullName evidence="10">Leucine-rich repeat-containing N-terminal plant-type domain-containing protein</fullName>
    </recommendedName>
</protein>
<evidence type="ECO:0000256" key="2">
    <source>
        <dbReference type="ARBA" id="ARBA00022614"/>
    </source>
</evidence>
<dbReference type="AlphaFoldDB" id="A0A5J9UDC4"/>
<dbReference type="PANTHER" id="PTHR48061">
    <property type="entry name" value="LEUCINE-RICH REPEAT RECEPTOR PROTEIN KINASE EMS1-LIKE-RELATED"/>
    <property type="match status" value="1"/>
</dbReference>
<gene>
    <name evidence="11" type="ORF">EJB05_31356</name>
</gene>
<dbReference type="InterPro" id="IPR032675">
    <property type="entry name" value="LRR_dom_sf"/>
</dbReference>
<evidence type="ECO:0000256" key="5">
    <source>
        <dbReference type="ARBA" id="ARBA00022737"/>
    </source>
</evidence>
<evidence type="ECO:0000256" key="4">
    <source>
        <dbReference type="ARBA" id="ARBA00022729"/>
    </source>
</evidence>
<evidence type="ECO:0000256" key="3">
    <source>
        <dbReference type="ARBA" id="ARBA00022692"/>
    </source>
</evidence>
<sequence>MGPGFIDMWVRTSWVLDTCRNRNRAAQPPVTSMAANAYNLTAAVPSVPCLPDQAAVLLRLKRSFAAAKNSTTIFLSWRAGTDCCRWDGVRCGQGSGRVTSLDLGGYLSLAYNDFGTSELPTTGFERLTELTHLNLATCNFTEMIPINIGRLTSFVSLDLSTTYVSYDLGSFGYVYTANTWDNSNLENMIPIMQNGAMRCYSQLPRSLAACKNLEVLDIGNNQISDYFPCWMSALARLQVLVLKSNRFLGQMDHHTTEVTKSCEFPKSLFTRLKSMAVKMANEAMEYTDISQVATIITYKGFELSISNIPGSLVFIYISNNAFYGSTPDAIGELVLLNMLNLSHNSYTGLIPSLLGRLKLLEALDEASPLFAGSSRIPKSTHFTTFTNSSFLGNDGLCGPPLSKECINTTTSSAVTHHSKKKFVDIVFFLFAGLGFGIGFAVTIVVTWGIPIRKRS</sequence>
<evidence type="ECO:0000259" key="10">
    <source>
        <dbReference type="Pfam" id="PF08263"/>
    </source>
</evidence>
<dbReference type="EMBL" id="RWGY01000026">
    <property type="protein sequence ID" value="TVU21703.1"/>
    <property type="molecule type" value="Genomic_DNA"/>
</dbReference>
<dbReference type="OrthoDB" id="442066at2759"/>
<dbReference type="Proteomes" id="UP000324897">
    <property type="component" value="Unassembled WGS sequence"/>
</dbReference>
<feature type="transmembrane region" description="Helical" evidence="9">
    <location>
        <begin position="425"/>
        <end position="449"/>
    </location>
</feature>
<evidence type="ECO:0000256" key="7">
    <source>
        <dbReference type="ARBA" id="ARBA00023136"/>
    </source>
</evidence>
<reference evidence="11 12" key="1">
    <citation type="journal article" date="2019" name="Sci. Rep.">
        <title>A high-quality genome of Eragrostis curvula grass provides insights into Poaceae evolution and supports new strategies to enhance forage quality.</title>
        <authorList>
            <person name="Carballo J."/>
            <person name="Santos B.A.C.M."/>
            <person name="Zappacosta D."/>
            <person name="Garbus I."/>
            <person name="Selva J.P."/>
            <person name="Gallo C.A."/>
            <person name="Diaz A."/>
            <person name="Albertini E."/>
            <person name="Caccamo M."/>
            <person name="Echenique V."/>
        </authorList>
    </citation>
    <scope>NUCLEOTIDE SEQUENCE [LARGE SCALE GENOMIC DNA]</scope>
    <source>
        <strain evidence="12">cv. Victoria</strain>
        <tissue evidence="11">Leaf</tissue>
    </source>
</reference>
<evidence type="ECO:0000256" key="1">
    <source>
        <dbReference type="ARBA" id="ARBA00004479"/>
    </source>
</evidence>
<dbReference type="SUPFAM" id="SSF52058">
    <property type="entry name" value="L domain-like"/>
    <property type="match status" value="1"/>
</dbReference>
<evidence type="ECO:0000256" key="9">
    <source>
        <dbReference type="SAM" id="Phobius"/>
    </source>
</evidence>
<dbReference type="InterPro" id="IPR013210">
    <property type="entry name" value="LRR_N_plant-typ"/>
</dbReference>
<comment type="subcellular location">
    <subcellularLocation>
        <location evidence="1">Membrane</location>
        <topology evidence="1">Single-pass type I membrane protein</topology>
    </subcellularLocation>
</comment>